<accession>A0ABY6Z0B1</accession>
<dbReference type="InterPro" id="IPR025971">
    <property type="entry name" value="LppP/LprE"/>
</dbReference>
<evidence type="ECO:0000256" key="2">
    <source>
        <dbReference type="ARBA" id="ARBA00022729"/>
    </source>
</evidence>
<keyword evidence="5 7" id="KW-0449">Lipoprotein</keyword>
<evidence type="ECO:0000256" key="1">
    <source>
        <dbReference type="ARBA" id="ARBA00022475"/>
    </source>
</evidence>
<reference evidence="7" key="1">
    <citation type="submission" date="2022-08" db="EMBL/GenBank/DDBJ databases">
        <title>Alicyclobacillus dauci DSM2870, complete genome.</title>
        <authorList>
            <person name="Wang Q."/>
            <person name="Cai R."/>
            <person name="Wang Z."/>
        </authorList>
    </citation>
    <scope>NUCLEOTIDE SEQUENCE</scope>
    <source>
        <strain evidence="7">DSM 28700</strain>
    </source>
</reference>
<keyword evidence="3" id="KW-0472">Membrane</keyword>
<proteinExistence type="predicted"/>
<dbReference type="Pfam" id="PF14041">
    <property type="entry name" value="Lipoprotein_21"/>
    <property type="match status" value="1"/>
</dbReference>
<evidence type="ECO:0000256" key="6">
    <source>
        <dbReference type="SAM" id="SignalP"/>
    </source>
</evidence>
<evidence type="ECO:0000256" key="5">
    <source>
        <dbReference type="ARBA" id="ARBA00023288"/>
    </source>
</evidence>
<evidence type="ECO:0000256" key="3">
    <source>
        <dbReference type="ARBA" id="ARBA00023136"/>
    </source>
</evidence>
<gene>
    <name evidence="7" type="ORF">NZD86_19150</name>
</gene>
<keyword evidence="1" id="KW-1003">Cell membrane</keyword>
<keyword evidence="4" id="KW-0564">Palmitate</keyword>
<name>A0ABY6Z0B1_9BACL</name>
<evidence type="ECO:0000313" key="8">
    <source>
        <dbReference type="Proteomes" id="UP001164803"/>
    </source>
</evidence>
<keyword evidence="2 6" id="KW-0732">Signal</keyword>
<sequence length="432" mass="45568">MSRYILSSAIAMVITLGTASTVSTQATTAKSTQQASIMVNNQVFAKGVPAFVKHGTVWMPIDTVIRAIRAMSDDVTYDGKTLLINNLALQTESLKPQNPGTIDIADGGFVEDHVPVEIVKSGTSDVTYVPVWYVMHTMTQGSSGAYASWKNGRLTLEDHALGVPSSDEIDRVMASAVESSAKGATGEHFVLTGKPVSVTAPNGDTVTAAIGSRSPSADGYGQVVFFFHNRQFVGLDSNDEKTSIRSVKPAGDGGMSFNVTYANYAWSDPLYSPSLPLVTVTFAWDGTRFSPIGKASIPSGATNGLRVHVNPTLSSANVGVPSAPKDAKQAIETALPKGATLVNRPGTDSPYLSVDLDGNGHYDYAAAYSDGSTRQTGVMVVDQENGKWSVLLNRLTDGTELREFNAGAMTGDGTDSIAIQSYVGDGANDVTY</sequence>
<dbReference type="RefSeq" id="WP_268043651.1">
    <property type="nucleotide sequence ID" value="NZ_CP104064.1"/>
</dbReference>
<feature type="signal peptide" evidence="6">
    <location>
        <begin position="1"/>
        <end position="19"/>
    </location>
</feature>
<evidence type="ECO:0000313" key="7">
    <source>
        <dbReference type="EMBL" id="WAH36323.1"/>
    </source>
</evidence>
<dbReference type="Proteomes" id="UP001164803">
    <property type="component" value="Chromosome"/>
</dbReference>
<evidence type="ECO:0000256" key="4">
    <source>
        <dbReference type="ARBA" id="ARBA00023139"/>
    </source>
</evidence>
<keyword evidence="8" id="KW-1185">Reference proteome</keyword>
<dbReference type="EMBL" id="CP104064">
    <property type="protein sequence ID" value="WAH36323.1"/>
    <property type="molecule type" value="Genomic_DNA"/>
</dbReference>
<protein>
    <submittedName>
        <fullName evidence="7">LppP/LprE family lipoprotein</fullName>
    </submittedName>
</protein>
<feature type="chain" id="PRO_5045661889" evidence="6">
    <location>
        <begin position="20"/>
        <end position="432"/>
    </location>
</feature>
<organism evidence="7 8">
    <name type="scientific">Alicyclobacillus dauci</name>
    <dbReference type="NCBI Taxonomy" id="1475485"/>
    <lineage>
        <taxon>Bacteria</taxon>
        <taxon>Bacillati</taxon>
        <taxon>Bacillota</taxon>
        <taxon>Bacilli</taxon>
        <taxon>Bacillales</taxon>
        <taxon>Alicyclobacillaceae</taxon>
        <taxon>Alicyclobacillus</taxon>
    </lineage>
</organism>